<dbReference type="InterPro" id="IPR058983">
    <property type="entry name" value="AftB_C"/>
</dbReference>
<feature type="transmembrane region" description="Helical" evidence="2">
    <location>
        <begin position="400"/>
        <end position="418"/>
    </location>
</feature>
<dbReference type="OrthoDB" id="3721873at2"/>
<dbReference type="Proteomes" id="UP000076929">
    <property type="component" value="Chromosome"/>
</dbReference>
<feature type="domain" description="Terminal beta-(1-&gt;2)-arabinofuranosyltransferase C-terminal" evidence="3">
    <location>
        <begin position="458"/>
        <end position="638"/>
    </location>
</feature>
<name>A0A172QWF5_9CORY</name>
<feature type="transmembrane region" description="Helical" evidence="2">
    <location>
        <begin position="253"/>
        <end position="270"/>
    </location>
</feature>
<evidence type="ECO:0000256" key="1">
    <source>
        <dbReference type="SAM" id="MobiDB-lite"/>
    </source>
</evidence>
<keyword evidence="5" id="KW-1185">Reference proteome</keyword>
<feature type="compositionally biased region" description="Basic and acidic residues" evidence="1">
    <location>
        <begin position="8"/>
        <end position="18"/>
    </location>
</feature>
<keyword evidence="2" id="KW-0812">Transmembrane</keyword>
<keyword evidence="2" id="KW-0472">Membrane</keyword>
<evidence type="ECO:0000256" key="2">
    <source>
        <dbReference type="SAM" id="Phobius"/>
    </source>
</evidence>
<feature type="transmembrane region" description="Helical" evidence="2">
    <location>
        <begin position="232"/>
        <end position="248"/>
    </location>
</feature>
<organism evidence="4 5">
    <name type="scientific">Corynebacterium crudilactis</name>
    <dbReference type="NCBI Taxonomy" id="1652495"/>
    <lineage>
        <taxon>Bacteria</taxon>
        <taxon>Bacillati</taxon>
        <taxon>Actinomycetota</taxon>
        <taxon>Actinomycetes</taxon>
        <taxon>Mycobacteriales</taxon>
        <taxon>Corynebacteriaceae</taxon>
        <taxon>Corynebacterium</taxon>
    </lineage>
</organism>
<dbReference type="KEGG" id="ccjz:ccrud_13105"/>
<feature type="transmembrane region" description="Helical" evidence="2">
    <location>
        <begin position="154"/>
        <end position="172"/>
    </location>
</feature>
<feature type="transmembrane region" description="Helical" evidence="2">
    <location>
        <begin position="178"/>
        <end position="197"/>
    </location>
</feature>
<feature type="transmembrane region" description="Helical" evidence="2">
    <location>
        <begin position="345"/>
        <end position="362"/>
    </location>
</feature>
<feature type="transmembrane region" description="Helical" evidence="2">
    <location>
        <begin position="374"/>
        <end position="393"/>
    </location>
</feature>
<feature type="transmembrane region" description="Helical" evidence="2">
    <location>
        <begin position="126"/>
        <end position="147"/>
    </location>
</feature>
<accession>A0A172QWF5</accession>
<feature type="transmembrane region" description="Helical" evidence="2">
    <location>
        <begin position="46"/>
        <end position="67"/>
    </location>
</feature>
<dbReference type="EMBL" id="CP015622">
    <property type="protein sequence ID" value="ANE05043.1"/>
    <property type="molecule type" value="Genomic_DNA"/>
</dbReference>
<evidence type="ECO:0000313" key="5">
    <source>
        <dbReference type="Proteomes" id="UP000076929"/>
    </source>
</evidence>
<dbReference type="Pfam" id="PF26371">
    <property type="entry name" value="AftB_C"/>
    <property type="match status" value="1"/>
</dbReference>
<dbReference type="NCBIfam" id="NF041480">
    <property type="entry name" value="flag_mot_ctl_ZomB"/>
    <property type="match status" value="1"/>
</dbReference>
<sequence>MTFSPQRPEFEPGNHPDPESVDTMEPPRQTTGTTGGTTGKKTGPNYTLITTFLAALTAGIFAFWAGWTRKWISDDGLIVLRTVRNLLAGNGPVFNAGERVEANTSTLWQYCIYLVALVTDYRLEDIALWLALLFTTAASIIGVLGTAHLYRKRMVVLLPAGVIGYFSLSPARDFSTSGLEWGLSLMWIAIQWLLLVLWATSGPQSKDRFNAGAITYVLAFWSGLSWLIRPELAMYGGLTGILLLLTAAKWRVAFGILAVALPVPAAYQIFRMGYYGLLVPHTAVAKSASDAVWGTGWEYVEDFTGPYNLWLGLALLLAAGALVVWKMDKHLAFPQGRLGLRTPGMAITLLVICALVHFLYVIRVGGDFMHGRMLLLPLFAILLPVSVVPISVVDRGWQDFVALALVFSTWIWSTVIFVQGHQWENTGQHVVDERDFWIDFTNRDKDHPPLYAEDFLTVDSMNDYAEVMRDQTLAAPTGQQLNILTADGDAYSWITTPRVEGIDSGDLVNIPATVFHVNLGMTSMNAPLNVRVTDLIGLATPLAARQPRIEGGRIGHDKLMDLEWQVAESATPLAFTPGWLDAEKTYQARQALRHPELVHLFQTYREPMTYHRFVDNIKYALTTGRTLEISDDPEDLLKEFDATPAEFQDGLQTIAWPGEINLDEPRGEPLYSSQ</sequence>
<reference evidence="4 5" key="1">
    <citation type="submission" date="2016-05" db="EMBL/GenBank/DDBJ databases">
        <title>Complete genome sequence of Corynebacterium crudilactis, a new Corynebacterium species isolated from raw cow's milk.</title>
        <authorList>
            <person name="Christian R."/>
            <person name="Zimmermann J."/>
            <person name="Lipski A."/>
            <person name="Kalinowski J."/>
        </authorList>
    </citation>
    <scope>NUCLEOTIDE SEQUENCE [LARGE SCALE GENOMIC DNA]</scope>
    <source>
        <strain evidence="4 5">JZ16</strain>
    </source>
</reference>
<dbReference type="InterPro" id="IPR048243">
    <property type="entry name" value="AftB-like"/>
</dbReference>
<proteinExistence type="predicted"/>
<feature type="region of interest" description="Disordered" evidence="1">
    <location>
        <begin position="1"/>
        <end position="40"/>
    </location>
</feature>
<evidence type="ECO:0000313" key="4">
    <source>
        <dbReference type="EMBL" id="ANE05043.1"/>
    </source>
</evidence>
<protein>
    <recommendedName>
        <fullName evidence="3">Terminal beta-(1-&gt;2)-arabinofuranosyltransferase C-terminal domain-containing protein</fullName>
    </recommendedName>
</protein>
<gene>
    <name evidence="4" type="ORF">ccrud_13105</name>
</gene>
<feature type="transmembrane region" description="Helical" evidence="2">
    <location>
        <begin position="307"/>
        <end position="325"/>
    </location>
</feature>
<evidence type="ECO:0000259" key="3">
    <source>
        <dbReference type="Pfam" id="PF26371"/>
    </source>
</evidence>
<dbReference type="STRING" id="1652495.ccrud_13105"/>
<dbReference type="AlphaFoldDB" id="A0A172QWF5"/>
<keyword evidence="2" id="KW-1133">Transmembrane helix</keyword>